<comment type="cofactor">
    <cofactor evidence="1">
        <name>FMN</name>
        <dbReference type="ChEBI" id="CHEBI:58210"/>
    </cofactor>
</comment>
<dbReference type="GO" id="GO:0050661">
    <property type="term" value="F:NADP binding"/>
    <property type="evidence" value="ECO:0007669"/>
    <property type="project" value="InterPro"/>
</dbReference>
<evidence type="ECO:0000256" key="4">
    <source>
        <dbReference type="ARBA" id="ARBA00022857"/>
    </source>
</evidence>
<keyword evidence="2" id="KW-0285">Flavoprotein</keyword>
<dbReference type="GO" id="GO:0010181">
    <property type="term" value="F:FMN binding"/>
    <property type="evidence" value="ECO:0007669"/>
    <property type="project" value="InterPro"/>
</dbReference>
<dbReference type="PANTHER" id="PTHR43303">
    <property type="entry name" value="NADPH DEHYDROGENASE C23G7.10C-RELATED"/>
    <property type="match status" value="1"/>
</dbReference>
<dbReference type="Proteomes" id="UP000239735">
    <property type="component" value="Unassembled WGS sequence"/>
</dbReference>
<evidence type="ECO:0000256" key="2">
    <source>
        <dbReference type="ARBA" id="ARBA00022630"/>
    </source>
</evidence>
<evidence type="ECO:0000313" key="7">
    <source>
        <dbReference type="EMBL" id="SPE28975.1"/>
    </source>
</evidence>
<keyword evidence="4" id="KW-0521">NADP</keyword>
<proteinExistence type="predicted"/>
<feature type="domain" description="NADH:flavin oxidoreductase/NADH oxidase N-terminal" evidence="6">
    <location>
        <begin position="8"/>
        <end position="340"/>
    </location>
</feature>
<keyword evidence="3" id="KW-0288">FMN</keyword>
<dbReference type="InterPro" id="IPR013785">
    <property type="entry name" value="Aldolase_TIM"/>
</dbReference>
<evidence type="ECO:0000259" key="6">
    <source>
        <dbReference type="Pfam" id="PF00724"/>
    </source>
</evidence>
<dbReference type="InterPro" id="IPR044152">
    <property type="entry name" value="YqjM-like"/>
</dbReference>
<dbReference type="PANTHER" id="PTHR43303:SF4">
    <property type="entry name" value="NADPH DEHYDROGENASE C23G7.10C-RELATED"/>
    <property type="match status" value="1"/>
</dbReference>
<dbReference type="EMBL" id="OKRB01000130">
    <property type="protein sequence ID" value="SPE28975.1"/>
    <property type="molecule type" value="Genomic_DNA"/>
</dbReference>
<dbReference type="AlphaFoldDB" id="A0A2N9M0I6"/>
<name>A0A2N9M0I6_9BACT</name>
<reference evidence="8" key="1">
    <citation type="submission" date="2018-02" db="EMBL/GenBank/DDBJ databases">
        <authorList>
            <person name="Hausmann B."/>
        </authorList>
    </citation>
    <scope>NUCLEOTIDE SEQUENCE [LARGE SCALE GENOMIC DNA]</scope>
    <source>
        <strain evidence="8">Peat soil MAG SbA5</strain>
    </source>
</reference>
<organism evidence="7 8">
    <name type="scientific">Candidatus Sulfuritelmatomonas gaucii</name>
    <dbReference type="NCBI Taxonomy" id="2043161"/>
    <lineage>
        <taxon>Bacteria</taxon>
        <taxon>Pseudomonadati</taxon>
        <taxon>Acidobacteriota</taxon>
        <taxon>Terriglobia</taxon>
        <taxon>Terriglobales</taxon>
        <taxon>Acidobacteriaceae</taxon>
        <taxon>Candidatus Sulfuritelmatomonas</taxon>
    </lineage>
</organism>
<evidence type="ECO:0000313" key="8">
    <source>
        <dbReference type="Proteomes" id="UP000239735"/>
    </source>
</evidence>
<dbReference type="EC" id="1.6.99.1" evidence="7"/>
<sequence length="379" mass="40571">MTVPLLSSFKLRSLEFANRIGVSPMCQYSSEDGFANDWHLVHLGSRAQGGAGLVTTEAAAVLPEGRISPDDLGIWKDEHIPALARIAGFLHAQGSHAGMQLAHAGRKASTLSPFVGSGLVLAKDGGLQLVAPSAIAFGPSYAVPAELDQVGIDAVVEGFRRAAARVLQAGFDFVEIHAAHGYLLHEFLSPLSNHRTDEYGGSFTNRARLLIEVADAVRREWPEHLPLFVRISATDWAEGGWDIDESVQLARLLHDHGVDLVDCSSGGLVSDAKVPVAPGYQVRFAARIRREAGIATAAVGMITEPAQANEIIAKGEADFVFLARAMLRDPYWVLHAAAALDEQASWPRQYLRAAPTGSPARKELAPDEMVVAQDGRVGG</sequence>
<dbReference type="CDD" id="cd02932">
    <property type="entry name" value="OYE_YqiM_FMN"/>
    <property type="match status" value="1"/>
</dbReference>
<dbReference type="GO" id="GO:0003959">
    <property type="term" value="F:NADPH dehydrogenase activity"/>
    <property type="evidence" value="ECO:0007669"/>
    <property type="project" value="UniProtKB-EC"/>
</dbReference>
<dbReference type="SUPFAM" id="SSF51395">
    <property type="entry name" value="FMN-linked oxidoreductases"/>
    <property type="match status" value="1"/>
</dbReference>
<dbReference type="Pfam" id="PF00724">
    <property type="entry name" value="Oxidored_FMN"/>
    <property type="match status" value="1"/>
</dbReference>
<gene>
    <name evidence="7" type="primary">namA</name>
    <name evidence="7" type="ORF">SBA5_70071</name>
</gene>
<evidence type="ECO:0000256" key="5">
    <source>
        <dbReference type="ARBA" id="ARBA00023002"/>
    </source>
</evidence>
<evidence type="ECO:0000256" key="3">
    <source>
        <dbReference type="ARBA" id="ARBA00022643"/>
    </source>
</evidence>
<keyword evidence="5 7" id="KW-0560">Oxidoreductase</keyword>
<accession>A0A2N9M0I6</accession>
<dbReference type="InterPro" id="IPR001155">
    <property type="entry name" value="OxRdtase_FMN_N"/>
</dbReference>
<dbReference type="OrthoDB" id="9772736at2"/>
<protein>
    <submittedName>
        <fullName evidence="7">NADPH dehydrogenase</fullName>
        <ecNumber evidence="7">1.6.99.1</ecNumber>
    </submittedName>
</protein>
<evidence type="ECO:0000256" key="1">
    <source>
        <dbReference type="ARBA" id="ARBA00001917"/>
    </source>
</evidence>
<dbReference type="Gene3D" id="3.20.20.70">
    <property type="entry name" value="Aldolase class I"/>
    <property type="match status" value="1"/>
</dbReference>